<evidence type="ECO:0000259" key="3">
    <source>
        <dbReference type="PROSITE" id="PS50977"/>
    </source>
</evidence>
<dbReference type="SUPFAM" id="SSF46689">
    <property type="entry name" value="Homeodomain-like"/>
    <property type="match status" value="1"/>
</dbReference>
<feature type="DNA-binding region" description="H-T-H motif" evidence="2">
    <location>
        <begin position="30"/>
        <end position="49"/>
    </location>
</feature>
<comment type="caution">
    <text evidence="4">The sequence shown here is derived from an EMBL/GenBank/DDBJ whole genome shotgun (WGS) entry which is preliminary data.</text>
</comment>
<dbReference type="AlphaFoldDB" id="A0A397RZ56"/>
<dbReference type="RefSeq" id="WP_119015981.1">
    <property type="nucleotide sequence ID" value="NZ_QXEV01000006.1"/>
</dbReference>
<reference evidence="4 5" key="1">
    <citation type="submission" date="2018-08" db="EMBL/GenBank/DDBJ databases">
        <title>Genomic Encyclopedia of Archaeal and Bacterial Type Strains, Phase II (KMG-II): from individual species to whole genera.</title>
        <authorList>
            <person name="Goeker M."/>
        </authorList>
    </citation>
    <scope>NUCLEOTIDE SEQUENCE [LARGE SCALE GENOMIC DNA]</scope>
    <source>
        <strain evidence="4 5">ATCC 27112</strain>
    </source>
</reference>
<dbReference type="InterPro" id="IPR050624">
    <property type="entry name" value="HTH-type_Tx_Regulator"/>
</dbReference>
<dbReference type="GO" id="GO:0003677">
    <property type="term" value="F:DNA binding"/>
    <property type="evidence" value="ECO:0007669"/>
    <property type="project" value="UniProtKB-UniRule"/>
</dbReference>
<evidence type="ECO:0000256" key="1">
    <source>
        <dbReference type="ARBA" id="ARBA00023125"/>
    </source>
</evidence>
<dbReference type="InParanoid" id="A0A397RZ56"/>
<evidence type="ECO:0000313" key="5">
    <source>
        <dbReference type="Proteomes" id="UP000266506"/>
    </source>
</evidence>
<evidence type="ECO:0000256" key="2">
    <source>
        <dbReference type="PROSITE-ProRule" id="PRU00335"/>
    </source>
</evidence>
<dbReference type="PANTHER" id="PTHR43479:SF11">
    <property type="entry name" value="ACREF_ENVCD OPERON REPRESSOR-RELATED"/>
    <property type="match status" value="1"/>
</dbReference>
<gene>
    <name evidence="4" type="ORF">EI71_00823</name>
</gene>
<keyword evidence="5" id="KW-1185">Reference proteome</keyword>
<dbReference type="Proteomes" id="UP000266506">
    <property type="component" value="Unassembled WGS sequence"/>
</dbReference>
<feature type="domain" description="HTH tetR-type" evidence="3">
    <location>
        <begin position="7"/>
        <end position="67"/>
    </location>
</feature>
<dbReference type="OrthoDB" id="9810250at2"/>
<dbReference type="Pfam" id="PF14278">
    <property type="entry name" value="TetR_C_8"/>
    <property type="match status" value="1"/>
</dbReference>
<evidence type="ECO:0000313" key="4">
    <source>
        <dbReference type="EMBL" id="RIA77846.1"/>
    </source>
</evidence>
<dbReference type="Gene3D" id="1.10.357.10">
    <property type="entry name" value="Tetracycline Repressor, domain 2"/>
    <property type="match status" value="1"/>
</dbReference>
<dbReference type="InterPro" id="IPR009057">
    <property type="entry name" value="Homeodomain-like_sf"/>
</dbReference>
<dbReference type="PANTHER" id="PTHR43479">
    <property type="entry name" value="ACREF/ENVCD OPERON REPRESSOR-RELATED"/>
    <property type="match status" value="1"/>
</dbReference>
<dbReference type="PROSITE" id="PS50977">
    <property type="entry name" value="HTH_TETR_2"/>
    <property type="match status" value="1"/>
</dbReference>
<accession>A0A397RZ56</accession>
<dbReference type="InterPro" id="IPR039532">
    <property type="entry name" value="TetR_C_Firmicutes"/>
</dbReference>
<sequence>MPRRKDIVVVDQLETAIFNLLKEKEYKDISISELCDKAWVSRCTFYRNYNDMDDIIYQFFMRKSKKWWDENYNTFLKEEKNVSVSLFQYLLSLKDVILLIYQKGLSHIFEKHIFDSAINGRNVFDKEQSYSSARVSGSIVGLTNEWVRRGMQDSPEYLAKFLNKEIEYKTI</sequence>
<keyword evidence="1 2" id="KW-0238">DNA-binding</keyword>
<organism evidence="4 5">
    <name type="scientific">Anaeroplasma bactoclasticum</name>
    <dbReference type="NCBI Taxonomy" id="2088"/>
    <lineage>
        <taxon>Bacteria</taxon>
        <taxon>Bacillati</taxon>
        <taxon>Mycoplasmatota</taxon>
        <taxon>Mollicutes</taxon>
        <taxon>Anaeroplasmatales</taxon>
        <taxon>Anaeroplasmataceae</taxon>
        <taxon>Anaeroplasma</taxon>
    </lineage>
</organism>
<name>A0A397RZ56_9MOLU</name>
<dbReference type="InterPro" id="IPR001647">
    <property type="entry name" value="HTH_TetR"/>
</dbReference>
<dbReference type="EMBL" id="QXEV01000006">
    <property type="protein sequence ID" value="RIA77846.1"/>
    <property type="molecule type" value="Genomic_DNA"/>
</dbReference>
<proteinExistence type="predicted"/>
<protein>
    <submittedName>
        <fullName evidence="4">TetR family transcriptional regulator</fullName>
    </submittedName>
</protein>